<reference evidence="5 6" key="1">
    <citation type="submission" date="2019-09" db="EMBL/GenBank/DDBJ databases">
        <title>Bird 10,000 Genomes (B10K) Project - Family phase.</title>
        <authorList>
            <person name="Zhang G."/>
        </authorList>
    </citation>
    <scope>NUCLEOTIDE SEQUENCE [LARGE SCALE GENOMIC DNA]</scope>
    <source>
        <strain evidence="5">B10K-MSB-03</strain>
    </source>
</reference>
<name>A0A7K7B2C9_9AVES</name>
<dbReference type="FunFam" id="3.40.50.720:FF:000202">
    <property type="entry name" value="Short-chain dehydrogenase/reductase family 16C member 6"/>
    <property type="match status" value="1"/>
</dbReference>
<dbReference type="Proteomes" id="UP000531938">
    <property type="component" value="Unassembled WGS sequence"/>
</dbReference>
<dbReference type="AlphaFoldDB" id="A0A7K7B2C9"/>
<evidence type="ECO:0000313" key="5">
    <source>
        <dbReference type="EMBL" id="NWY02120.1"/>
    </source>
</evidence>
<comment type="similarity">
    <text evidence="1 4">Belongs to the short-chain dehydrogenases/reductases (SDR) family.</text>
</comment>
<evidence type="ECO:0000313" key="6">
    <source>
        <dbReference type="Proteomes" id="UP000531938"/>
    </source>
</evidence>
<evidence type="ECO:0000256" key="1">
    <source>
        <dbReference type="ARBA" id="ARBA00006484"/>
    </source>
</evidence>
<dbReference type="InterPro" id="IPR036291">
    <property type="entry name" value="NAD(P)-bd_dom_sf"/>
</dbReference>
<dbReference type="GO" id="GO:0005811">
    <property type="term" value="C:lipid droplet"/>
    <property type="evidence" value="ECO:0007669"/>
    <property type="project" value="TreeGrafter"/>
</dbReference>
<dbReference type="Pfam" id="PF00106">
    <property type="entry name" value="adh_short"/>
    <property type="match status" value="1"/>
</dbReference>
<dbReference type="PRINTS" id="PR00080">
    <property type="entry name" value="SDRFAMILY"/>
</dbReference>
<proteinExistence type="inferred from homology"/>
<accession>A0A7K7B2C9</accession>
<gene>
    <name evidence="5" type="primary">Sdr16c5_1</name>
    <name evidence="5" type="ORF">NOTORN_R01081</name>
</gene>
<dbReference type="GO" id="GO:0016616">
    <property type="term" value="F:oxidoreductase activity, acting on the CH-OH group of donors, NAD or NADP as acceptor"/>
    <property type="evidence" value="ECO:0007669"/>
    <property type="project" value="TreeGrafter"/>
</dbReference>
<dbReference type="CDD" id="cd05339">
    <property type="entry name" value="17beta-HSDXI-like_SDR_c"/>
    <property type="match status" value="1"/>
</dbReference>
<dbReference type="PANTHER" id="PTHR24322:SF749">
    <property type="entry name" value="EPIDERMAL RETINOL DEHYDROGENASE 2"/>
    <property type="match status" value="1"/>
</dbReference>
<comment type="caution">
    <text evidence="5">The sequence shown here is derived from an EMBL/GenBank/DDBJ whole genome shotgun (WGS) entry which is preliminary data.</text>
</comment>
<evidence type="ECO:0000256" key="3">
    <source>
        <dbReference type="ARBA" id="ARBA00023027"/>
    </source>
</evidence>
<keyword evidence="6" id="KW-1185">Reference proteome</keyword>
<feature type="non-terminal residue" evidence="5">
    <location>
        <position position="291"/>
    </location>
</feature>
<dbReference type="EMBL" id="VZSH01000104">
    <property type="protein sequence ID" value="NWY02120.1"/>
    <property type="molecule type" value="Genomic_DNA"/>
</dbReference>
<dbReference type="SUPFAM" id="SSF51735">
    <property type="entry name" value="NAD(P)-binding Rossmann-fold domains"/>
    <property type="match status" value="1"/>
</dbReference>
<dbReference type="Gene3D" id="3.40.50.720">
    <property type="entry name" value="NAD(P)-binding Rossmann-like Domain"/>
    <property type="match status" value="1"/>
</dbReference>
<evidence type="ECO:0000256" key="4">
    <source>
        <dbReference type="RuleBase" id="RU000363"/>
    </source>
</evidence>
<dbReference type="InterPro" id="IPR002347">
    <property type="entry name" value="SDR_fam"/>
</dbReference>
<protein>
    <submittedName>
        <fullName evidence="5">RDHE2 dehydrogenase</fullName>
    </submittedName>
</protein>
<dbReference type="PANTHER" id="PTHR24322">
    <property type="entry name" value="PKSB"/>
    <property type="match status" value="1"/>
</dbReference>
<sequence>LITVFFETFMSFIRTPCKKNLAGEIVLVTGAAKGIGRQIALKFASLGTTLVLWDIDEEGNKETSALAQEKGAKGVFAYKCDCSKREEVYEQAEKVRKEVGDVSILVNNAGIFTGKTFSDMSGAEFEKTIRVNFLSQAWTCKAFLPAMIACNHGHLINMSSATALFGSYKTSDYSASKFAIVGMMESIDDELYRAGKDGIKTTIVCPSFVNTDLVRGIQSYNQLFLPVYEADYVASRIVDAVQKEKFYLFMPPTLLTTNCVYLLSFFPRKVVLLFLSYLKLAKSLDEVTAQK</sequence>
<keyword evidence="2" id="KW-0560">Oxidoreductase</keyword>
<organism evidence="5 6">
    <name type="scientific">Nothoprocta ornata</name>
    <dbReference type="NCBI Taxonomy" id="83376"/>
    <lineage>
        <taxon>Eukaryota</taxon>
        <taxon>Metazoa</taxon>
        <taxon>Chordata</taxon>
        <taxon>Craniata</taxon>
        <taxon>Vertebrata</taxon>
        <taxon>Euteleostomi</taxon>
        <taxon>Archelosauria</taxon>
        <taxon>Archosauria</taxon>
        <taxon>Dinosauria</taxon>
        <taxon>Saurischia</taxon>
        <taxon>Theropoda</taxon>
        <taxon>Coelurosauria</taxon>
        <taxon>Aves</taxon>
        <taxon>Palaeognathae</taxon>
        <taxon>Tinamiformes</taxon>
        <taxon>Tinamidae</taxon>
        <taxon>Nothoprocta</taxon>
    </lineage>
</organism>
<keyword evidence="3" id="KW-0520">NAD</keyword>
<feature type="non-terminal residue" evidence="5">
    <location>
        <position position="1"/>
    </location>
</feature>
<dbReference type="PRINTS" id="PR00081">
    <property type="entry name" value="GDHRDH"/>
</dbReference>
<evidence type="ECO:0000256" key="2">
    <source>
        <dbReference type="ARBA" id="ARBA00023002"/>
    </source>
</evidence>